<dbReference type="EMBL" id="CP073355">
    <property type="protein sequence ID" value="URA10031.1"/>
    <property type="molecule type" value="Genomic_DNA"/>
</dbReference>
<feature type="transmembrane region" description="Helical" evidence="1">
    <location>
        <begin position="139"/>
        <end position="166"/>
    </location>
</feature>
<keyword evidence="1" id="KW-0812">Transmembrane</keyword>
<feature type="transmembrane region" description="Helical" evidence="1">
    <location>
        <begin position="212"/>
        <end position="237"/>
    </location>
</feature>
<evidence type="ECO:0000256" key="1">
    <source>
        <dbReference type="SAM" id="Phobius"/>
    </source>
</evidence>
<sequence>MIGRILGRSFWSWWDNLSYSLVTSLIGSMNPSFLVLVPTVAFVITTDVTFVQQHWGFWIVMICTTIGGMWLWPLSVVSHVMHERMIDGPVVEYFKTLWKMVKEWFFPSLGWWIGGTISGGLLGLSLVFSLEQVRVFPLFWSLVVLFALWFLVVLMMMQMVLVVLLYKSGLKPQEMLVLALYTVARHGVVYFVMLVISWVVYAFLFVPATNPITLVIPLVTVYGIGPVLHVWTFRYVFEEALPAEKKRSLLELFTPFVQLWQSVKRFFQGGK</sequence>
<proteinExistence type="predicted"/>
<dbReference type="RefSeq" id="WP_271435162.1">
    <property type="nucleotide sequence ID" value="NZ_CP073355.1"/>
</dbReference>
<reference evidence="2" key="2">
    <citation type="submission" date="2022-06" db="EMBL/GenBank/DDBJ databases">
        <title>Thermospira aquatica gen. nov., sp. nov.</title>
        <authorList>
            <person name="Ben Ali Gam Z."/>
            <person name="Labat M."/>
        </authorList>
    </citation>
    <scope>NUCLEOTIDE SEQUENCE</scope>
    <source>
        <strain evidence="2">F1F22</strain>
    </source>
</reference>
<dbReference type="Proteomes" id="UP001056539">
    <property type="component" value="Chromosome"/>
</dbReference>
<evidence type="ECO:0000313" key="2">
    <source>
        <dbReference type="EMBL" id="URA10031.1"/>
    </source>
</evidence>
<keyword evidence="1" id="KW-0472">Membrane</keyword>
<keyword evidence="1" id="KW-1133">Transmembrane helix</keyword>
<evidence type="ECO:0000313" key="3">
    <source>
        <dbReference type="Proteomes" id="UP001056539"/>
    </source>
</evidence>
<organism evidence="2 3">
    <name type="scientific">Thermospira aquatica</name>
    <dbReference type="NCBI Taxonomy" id="2828656"/>
    <lineage>
        <taxon>Bacteria</taxon>
        <taxon>Pseudomonadati</taxon>
        <taxon>Spirochaetota</taxon>
        <taxon>Spirochaetia</taxon>
        <taxon>Brevinematales</taxon>
        <taxon>Thermospiraceae</taxon>
        <taxon>Thermospira</taxon>
    </lineage>
</organism>
<feature type="transmembrane region" description="Helical" evidence="1">
    <location>
        <begin position="104"/>
        <end position="127"/>
    </location>
</feature>
<name>A0AAX3BCX7_9SPIR</name>
<evidence type="ECO:0008006" key="4">
    <source>
        <dbReference type="Google" id="ProtNLM"/>
    </source>
</evidence>
<keyword evidence="3" id="KW-1185">Reference proteome</keyword>
<protein>
    <recommendedName>
        <fullName evidence="4">DUF624 domain-containing protein</fullName>
    </recommendedName>
</protein>
<accession>A0AAX3BCX7</accession>
<feature type="transmembrane region" description="Helical" evidence="1">
    <location>
        <begin position="187"/>
        <end position="206"/>
    </location>
</feature>
<feature type="transmembrane region" description="Helical" evidence="1">
    <location>
        <begin position="56"/>
        <end position="77"/>
    </location>
</feature>
<reference evidence="2" key="1">
    <citation type="submission" date="2021-04" db="EMBL/GenBank/DDBJ databases">
        <authorList>
            <person name="Postec A."/>
        </authorList>
    </citation>
    <scope>NUCLEOTIDE SEQUENCE</scope>
    <source>
        <strain evidence="2">F1F22</strain>
    </source>
</reference>
<feature type="transmembrane region" description="Helical" evidence="1">
    <location>
        <begin position="21"/>
        <end position="44"/>
    </location>
</feature>
<dbReference type="AlphaFoldDB" id="A0AAX3BCX7"/>
<gene>
    <name evidence="2" type="ORF">KDW03_11195</name>
</gene>
<dbReference type="KEGG" id="taqu:KDW03_11195"/>